<dbReference type="SUPFAM" id="SSF53474">
    <property type="entry name" value="alpha/beta-Hydrolases"/>
    <property type="match status" value="1"/>
</dbReference>
<feature type="chain" id="PRO_5026109759" description="PET hydrolase/cutinase-like domain-containing protein" evidence="1">
    <location>
        <begin position="32"/>
        <end position="325"/>
    </location>
</feature>
<sequence>MNRWSGAALAAVVTITLTLAGTAIGPNVAQAAPPPYVPTGPLEAKYLQPGPFGVTERIGFGCCDATGAKYDIWYPAELGDSRHPIILWGNGTNAVPTQYAYLLRHLASWGFVVIGTENTNTGSGAEIRDSLDFLLRTADDPADPLHDRLDRDAVGAMGHSQGAAGVLNALRDAGGAIKTAVPVEVPAQLWCSSPIRCADPRTLGAGSVFLVNGSADGVISPSWQGIPWQATGLQSNQAYYESIPASSPKVWATLNGPNHNDVQGQPDCAQASRPCTTGVYGYLGFPTAWFLAELGGDAQARAAFAPGGELFTPSPNWSNQVSTVR</sequence>
<feature type="signal peptide" evidence="1">
    <location>
        <begin position="1"/>
        <end position="31"/>
    </location>
</feature>
<keyword evidence="4" id="KW-1185">Reference proteome</keyword>
<protein>
    <recommendedName>
        <fullName evidence="2">PET hydrolase/cutinase-like domain-containing protein</fullName>
    </recommendedName>
</protein>
<dbReference type="AlphaFoldDB" id="A0A6G9YMI2"/>
<reference evidence="3 4" key="1">
    <citation type="journal article" date="2019" name="ACS Chem. Biol.">
        <title>Identification and Mobilization of a Cryptic Antibiotic Biosynthesis Gene Locus from a Human-Pathogenic Nocardia Isolate.</title>
        <authorList>
            <person name="Herisse M."/>
            <person name="Ishida K."/>
            <person name="Porter J.L."/>
            <person name="Howden B."/>
            <person name="Hertweck C."/>
            <person name="Stinear T.P."/>
            <person name="Pidot S.J."/>
        </authorList>
    </citation>
    <scope>NUCLEOTIDE SEQUENCE [LARGE SCALE GENOMIC DNA]</scope>
    <source>
        <strain evidence="3 4">AUSMDU00012717</strain>
    </source>
</reference>
<keyword evidence="1" id="KW-0732">Signal</keyword>
<evidence type="ECO:0000313" key="3">
    <source>
        <dbReference type="EMBL" id="QIS14340.1"/>
    </source>
</evidence>
<proteinExistence type="predicted"/>
<dbReference type="Gene3D" id="3.40.50.1820">
    <property type="entry name" value="alpha/beta hydrolase"/>
    <property type="match status" value="1"/>
</dbReference>
<accession>A0A6G9YMI2</accession>
<dbReference type="RefSeq" id="WP_167476765.1">
    <property type="nucleotide sequence ID" value="NZ_CP046172.1"/>
</dbReference>
<dbReference type="Pfam" id="PF12740">
    <property type="entry name" value="PETase"/>
    <property type="match status" value="1"/>
</dbReference>
<feature type="domain" description="PET hydrolase/cutinase-like" evidence="2">
    <location>
        <begin position="50"/>
        <end position="183"/>
    </location>
</feature>
<dbReference type="EMBL" id="CP046172">
    <property type="protein sequence ID" value="QIS14340.1"/>
    <property type="molecule type" value="Genomic_DNA"/>
</dbReference>
<gene>
    <name evidence="3" type="ORF">F5544_32515</name>
</gene>
<organism evidence="3 4">
    <name type="scientific">Nocardia arthritidis</name>
    <dbReference type="NCBI Taxonomy" id="228602"/>
    <lineage>
        <taxon>Bacteria</taxon>
        <taxon>Bacillati</taxon>
        <taxon>Actinomycetota</taxon>
        <taxon>Actinomycetes</taxon>
        <taxon>Mycobacteriales</taxon>
        <taxon>Nocardiaceae</taxon>
        <taxon>Nocardia</taxon>
    </lineage>
</organism>
<dbReference type="InterPro" id="IPR041127">
    <property type="entry name" value="PET_hydrolase/cutinase-like"/>
</dbReference>
<evidence type="ECO:0000313" key="4">
    <source>
        <dbReference type="Proteomes" id="UP000503540"/>
    </source>
</evidence>
<evidence type="ECO:0000256" key="1">
    <source>
        <dbReference type="SAM" id="SignalP"/>
    </source>
</evidence>
<dbReference type="PANTHER" id="PTHR33428:SF14">
    <property type="entry name" value="CARBOXYLESTERASE TYPE B DOMAIN-CONTAINING PROTEIN"/>
    <property type="match status" value="1"/>
</dbReference>
<dbReference type="Proteomes" id="UP000503540">
    <property type="component" value="Chromosome"/>
</dbReference>
<dbReference type="InterPro" id="IPR029058">
    <property type="entry name" value="AB_hydrolase_fold"/>
</dbReference>
<name>A0A6G9YMI2_9NOCA</name>
<evidence type="ECO:0000259" key="2">
    <source>
        <dbReference type="Pfam" id="PF12740"/>
    </source>
</evidence>
<dbReference type="PANTHER" id="PTHR33428">
    <property type="entry name" value="CHLOROPHYLLASE-2, CHLOROPLASTIC"/>
    <property type="match status" value="1"/>
</dbReference>
<dbReference type="KEGG" id="nah:F5544_32515"/>